<dbReference type="NCBIfam" id="NF041832">
    <property type="entry name" value="near_NosP_CTERM"/>
    <property type="match status" value="1"/>
</dbReference>
<evidence type="ECO:0000256" key="12">
    <source>
        <dbReference type="SAM" id="Coils"/>
    </source>
</evidence>
<dbReference type="PROSITE" id="PS50110">
    <property type="entry name" value="RESPONSE_REGULATORY"/>
    <property type="match status" value="1"/>
</dbReference>
<evidence type="ECO:0000256" key="3">
    <source>
        <dbReference type="ARBA" id="ARBA00006434"/>
    </source>
</evidence>
<dbReference type="EC" id="2.7.13.3" evidence="4"/>
<feature type="modified residue" description="4-aspartylphosphate" evidence="11">
    <location>
        <position position="1105"/>
    </location>
</feature>
<dbReference type="PANTHER" id="PTHR43047">
    <property type="entry name" value="TWO-COMPONENT HISTIDINE PROTEIN KINASE"/>
    <property type="match status" value="1"/>
</dbReference>
<keyword evidence="6" id="KW-0808">Transferase</keyword>
<feature type="transmembrane region" description="Helical" evidence="13">
    <location>
        <begin position="6"/>
        <end position="28"/>
    </location>
</feature>
<dbReference type="InterPro" id="IPR001734">
    <property type="entry name" value="Na/solute_symporter"/>
</dbReference>
<keyword evidence="12" id="KW-0175">Coiled coil</keyword>
<evidence type="ECO:0000256" key="1">
    <source>
        <dbReference type="ARBA" id="ARBA00000085"/>
    </source>
</evidence>
<feature type="transmembrane region" description="Helical" evidence="13">
    <location>
        <begin position="192"/>
        <end position="219"/>
    </location>
</feature>
<dbReference type="InterPro" id="IPR036097">
    <property type="entry name" value="HisK_dim/P_sf"/>
</dbReference>
<feature type="transmembrane region" description="Helical" evidence="13">
    <location>
        <begin position="248"/>
        <end position="271"/>
    </location>
</feature>
<dbReference type="FunFam" id="3.30.565.10:FF:000049">
    <property type="entry name" value="Two-component sensor histidine kinase"/>
    <property type="match status" value="1"/>
</dbReference>
<dbReference type="PROSITE" id="PS50109">
    <property type="entry name" value="HIS_KIN"/>
    <property type="match status" value="1"/>
</dbReference>
<dbReference type="SUPFAM" id="SSF47384">
    <property type="entry name" value="Homodimeric domain of signal transducing histidine kinase"/>
    <property type="match status" value="1"/>
</dbReference>
<sequence length="1177" mass="126224">MLDSWTIIAVALAYLGALFAVASYGDRIARRRRAGTPRPFIYALSLGVYCTSWTFFGSVGLSAQSGLDFLPIYIGPIIMLVCGWPLLIKIVEIAKKQNITSIADFIAARYGKNQALGAVVAAIAVIGTLPYIALQLKAVASSLTTLLEVSGTSGSAFPVFSDLALVVAAAMAVFTVLFGTRHIDATEHQDGVIAAIAVESVVKLVAFTVVGAFVTFSMLGGIGPMLDKVAATPEIEELFTRGLQGDRWLTMTLLALVAIVLLPRQFHVAVVENTHVSDVKRAAWLFPLYLIAINLFVVPIAIAGLLTFEPGTVDADSFVLALPVAADSPAMTLVAFVGGLSAATAMVIVATLALSIMVCNDIVVPLLLRQRQESAHEREDMLGLLLNVRRVAIFAILGLGYAFYHMIGDSVALAQIGLLSFAAIAQFAPAFFGGLIWRRATARGAMAGTLTGFALWAYTLILPAFTDAGWFPASLLEHGPFGIGLLRPEMLFNLEFEPLTHGVLWSLIANIAVYVAVSLLSQPQPIERLQANLFVTADLPAAAPSFRLWRTSISIGDLKRTVARYLGAERTERSFAEFAGARHIALDDEAEADIRLLRFAEHLLASAVGAASSRLVLALLLERYSANRRGAMRLLDDASAAIQYNRDLLQSAIDHVGQGIAVFDKTLNLICWNRQFRGLLHLPPDIGRVGVPLNEVVRTIVGNAGIAQSERAIAERLDKLIVSMEPYQERLSHDGSVVEVRSSPMPDGGFVVTFADITERVEAAEALQRANETLERRVEERTARLTELNAELVRAKAEAEAANLGKTQFIAAASHDILQPLNAARLYTSSLVERHGEGVEDTAEDRRLAANVDASLEAVEDILTALLDISRLDAGALKPDVTSVHIGELFGALEREFGPVAAAQGLELRIVPSSLSVRTDRRLLRRVLQNLVSNALKYTPRGRVLVGCRRAGDTVRIAVLDTGTGIAEAKQALIFQEFQRLDAAPEAGPGLGLGLSIVERIVHMLGHGLELKSAPGRGSAFSVAVPLAEPATEPALAIGPRIGGPATARMEGLGVLCIDNEEQILDGMETLLEGWGCAVFKATGSAEALAALDRHGSRIGCILADYHLHREDGLSLVEALRTRAGRHLPAVLITADRSRTLRDRAAALGVLYLKKPVRPASLRASIAQSLIRAEAAE</sequence>
<feature type="transmembrane region" description="Helical" evidence="13">
    <location>
        <begin position="156"/>
        <end position="180"/>
    </location>
</feature>
<dbReference type="AlphaFoldDB" id="A0A7S8C505"/>
<dbReference type="GO" id="GO:0022857">
    <property type="term" value="F:transmembrane transporter activity"/>
    <property type="evidence" value="ECO:0007669"/>
    <property type="project" value="InterPro"/>
</dbReference>
<comment type="catalytic activity">
    <reaction evidence="1">
        <text>ATP + protein L-histidine = ADP + protein N-phospho-L-histidine.</text>
        <dbReference type="EC" id="2.7.13.3"/>
    </reaction>
</comment>
<evidence type="ECO:0000256" key="4">
    <source>
        <dbReference type="ARBA" id="ARBA00012438"/>
    </source>
</evidence>
<dbReference type="KEGG" id="kmn:HW532_12935"/>
<dbReference type="Gene3D" id="1.10.287.130">
    <property type="match status" value="1"/>
</dbReference>
<accession>A0A7S8C505</accession>
<dbReference type="Gene3D" id="3.30.565.10">
    <property type="entry name" value="Histidine kinase-like ATPase, C-terminal domain"/>
    <property type="match status" value="1"/>
</dbReference>
<comment type="subcellular location">
    <subcellularLocation>
        <location evidence="2">Membrane</location>
        <topology evidence="2">Multi-pass membrane protein</topology>
    </subcellularLocation>
</comment>
<dbReference type="PRINTS" id="PR00344">
    <property type="entry name" value="BCTRLSENSOR"/>
</dbReference>
<dbReference type="SMART" id="SM00388">
    <property type="entry name" value="HisKA"/>
    <property type="match status" value="1"/>
</dbReference>
<evidence type="ECO:0000259" key="15">
    <source>
        <dbReference type="PROSITE" id="PS50110"/>
    </source>
</evidence>
<dbReference type="InterPro" id="IPR003594">
    <property type="entry name" value="HATPase_dom"/>
</dbReference>
<evidence type="ECO:0000256" key="9">
    <source>
        <dbReference type="ARBA" id="ARBA00022989"/>
    </source>
</evidence>
<gene>
    <name evidence="16" type="ORF">HW532_12935</name>
</gene>
<evidence type="ECO:0000256" key="8">
    <source>
        <dbReference type="ARBA" id="ARBA00022777"/>
    </source>
</evidence>
<evidence type="ECO:0000313" key="17">
    <source>
        <dbReference type="Proteomes" id="UP000593594"/>
    </source>
</evidence>
<dbReference type="PANTHER" id="PTHR43047:SF9">
    <property type="entry name" value="HISTIDINE KINASE"/>
    <property type="match status" value="1"/>
</dbReference>
<keyword evidence="7 13" id="KW-0812">Transmembrane</keyword>
<dbReference type="InterPro" id="IPR038377">
    <property type="entry name" value="Na/Glc_symporter_sf"/>
</dbReference>
<dbReference type="Pfam" id="PF02518">
    <property type="entry name" value="HATPase_c"/>
    <property type="match status" value="1"/>
</dbReference>
<dbReference type="InterPro" id="IPR005467">
    <property type="entry name" value="His_kinase_dom"/>
</dbReference>
<dbReference type="InterPro" id="IPR011006">
    <property type="entry name" value="CheY-like_superfamily"/>
</dbReference>
<feature type="coiled-coil region" evidence="12">
    <location>
        <begin position="757"/>
        <end position="805"/>
    </location>
</feature>
<feature type="transmembrane region" description="Helical" evidence="13">
    <location>
        <begin position="73"/>
        <end position="94"/>
    </location>
</feature>
<dbReference type="Pfam" id="PF00072">
    <property type="entry name" value="Response_reg"/>
    <property type="match status" value="1"/>
</dbReference>
<dbReference type="SUPFAM" id="SSF55785">
    <property type="entry name" value="PYP-like sensor domain (PAS domain)"/>
    <property type="match status" value="1"/>
</dbReference>
<feature type="transmembrane region" description="Helical" evidence="13">
    <location>
        <begin position="283"/>
        <end position="308"/>
    </location>
</feature>
<dbReference type="SMART" id="SM00448">
    <property type="entry name" value="REC"/>
    <property type="match status" value="1"/>
</dbReference>
<feature type="transmembrane region" description="Helical" evidence="13">
    <location>
        <begin position="40"/>
        <end position="61"/>
    </location>
</feature>
<organism evidence="16 17">
    <name type="scientific">Kaustia mangrovi</name>
    <dbReference type="NCBI Taxonomy" id="2593653"/>
    <lineage>
        <taxon>Bacteria</taxon>
        <taxon>Pseudomonadati</taxon>
        <taxon>Pseudomonadota</taxon>
        <taxon>Alphaproteobacteria</taxon>
        <taxon>Hyphomicrobiales</taxon>
        <taxon>Parvibaculaceae</taxon>
        <taxon>Kaustia</taxon>
    </lineage>
</organism>
<feature type="transmembrane region" description="Helical" evidence="13">
    <location>
        <begin position="444"/>
        <end position="465"/>
    </location>
</feature>
<dbReference type="Pfam" id="PF12860">
    <property type="entry name" value="PAS_7"/>
    <property type="match status" value="1"/>
</dbReference>
<reference evidence="16 17" key="1">
    <citation type="submission" date="2020-06" db="EMBL/GenBank/DDBJ databases">
        <title>Genome sequence of 2 isolates from Red Sea Mangroves.</title>
        <authorList>
            <person name="Sefrji F."/>
            <person name="Michoud G."/>
            <person name="Merlino G."/>
            <person name="Daffonchio D."/>
        </authorList>
    </citation>
    <scope>NUCLEOTIDE SEQUENCE [LARGE SCALE GENOMIC DNA]</scope>
    <source>
        <strain evidence="16 17">R1DC25</strain>
    </source>
</reference>
<dbReference type="Gene3D" id="3.40.50.2300">
    <property type="match status" value="1"/>
</dbReference>
<evidence type="ECO:0000256" key="6">
    <source>
        <dbReference type="ARBA" id="ARBA00022679"/>
    </source>
</evidence>
<evidence type="ECO:0000256" key="2">
    <source>
        <dbReference type="ARBA" id="ARBA00004141"/>
    </source>
</evidence>
<evidence type="ECO:0000259" key="14">
    <source>
        <dbReference type="PROSITE" id="PS50109"/>
    </source>
</evidence>
<dbReference type="RefSeq" id="WP_213160884.1">
    <property type="nucleotide sequence ID" value="NZ_CP058214.1"/>
</dbReference>
<feature type="domain" description="Response regulatory" evidence="15">
    <location>
        <begin position="1054"/>
        <end position="1170"/>
    </location>
</feature>
<dbReference type="GO" id="GO:0009927">
    <property type="term" value="F:histidine phosphotransfer kinase activity"/>
    <property type="evidence" value="ECO:0007669"/>
    <property type="project" value="TreeGrafter"/>
</dbReference>
<dbReference type="InterPro" id="IPR035965">
    <property type="entry name" value="PAS-like_dom_sf"/>
</dbReference>
<evidence type="ECO:0000256" key="13">
    <source>
        <dbReference type="SAM" id="Phobius"/>
    </source>
</evidence>
<dbReference type="EMBL" id="CP058214">
    <property type="protein sequence ID" value="QPC43520.1"/>
    <property type="molecule type" value="Genomic_DNA"/>
</dbReference>
<protein>
    <recommendedName>
        <fullName evidence="4">histidine kinase</fullName>
        <ecNumber evidence="4">2.7.13.3</ecNumber>
    </recommendedName>
</protein>
<keyword evidence="17" id="KW-1185">Reference proteome</keyword>
<dbReference type="InterPro" id="IPR003661">
    <property type="entry name" value="HisK_dim/P_dom"/>
</dbReference>
<dbReference type="CDD" id="cd00082">
    <property type="entry name" value="HisKA"/>
    <property type="match status" value="1"/>
</dbReference>
<keyword evidence="9 13" id="KW-1133">Transmembrane helix</keyword>
<name>A0A7S8C505_9HYPH</name>
<dbReference type="Gene3D" id="1.20.1730.10">
    <property type="entry name" value="Sodium/glucose cotransporter"/>
    <property type="match status" value="1"/>
</dbReference>
<evidence type="ECO:0000313" key="16">
    <source>
        <dbReference type="EMBL" id="QPC43520.1"/>
    </source>
</evidence>
<feature type="domain" description="Histidine kinase" evidence="14">
    <location>
        <begin position="812"/>
        <end position="1029"/>
    </location>
</feature>
<evidence type="ECO:0000256" key="10">
    <source>
        <dbReference type="ARBA" id="ARBA00023136"/>
    </source>
</evidence>
<feature type="transmembrane region" description="Helical" evidence="13">
    <location>
        <begin position="328"/>
        <end position="360"/>
    </location>
</feature>
<feature type="transmembrane region" description="Helical" evidence="13">
    <location>
        <begin position="381"/>
        <end position="404"/>
    </location>
</feature>
<dbReference type="SUPFAM" id="SSF52172">
    <property type="entry name" value="CheY-like"/>
    <property type="match status" value="1"/>
</dbReference>
<dbReference type="GO" id="GO:0005886">
    <property type="term" value="C:plasma membrane"/>
    <property type="evidence" value="ECO:0007669"/>
    <property type="project" value="TreeGrafter"/>
</dbReference>
<dbReference type="PROSITE" id="PS50283">
    <property type="entry name" value="NA_SOLUT_SYMP_3"/>
    <property type="match status" value="1"/>
</dbReference>
<proteinExistence type="inferred from homology"/>
<dbReference type="CDD" id="cd10322">
    <property type="entry name" value="SLC5sbd"/>
    <property type="match status" value="1"/>
</dbReference>
<feature type="transmembrane region" description="Helical" evidence="13">
    <location>
        <begin position="115"/>
        <end position="136"/>
    </location>
</feature>
<dbReference type="Pfam" id="PF00512">
    <property type="entry name" value="HisKA"/>
    <property type="match status" value="1"/>
</dbReference>
<comment type="similarity">
    <text evidence="3">Belongs to the sodium:solute symporter (SSF) (TC 2.A.21) family.</text>
</comment>
<evidence type="ECO:0000256" key="5">
    <source>
        <dbReference type="ARBA" id="ARBA00022553"/>
    </source>
</evidence>
<dbReference type="Proteomes" id="UP000593594">
    <property type="component" value="Chromosome"/>
</dbReference>
<evidence type="ECO:0000256" key="7">
    <source>
        <dbReference type="ARBA" id="ARBA00022692"/>
    </source>
</evidence>
<dbReference type="Gene3D" id="3.30.450.20">
    <property type="entry name" value="PAS domain"/>
    <property type="match status" value="1"/>
</dbReference>
<dbReference type="GO" id="GO:0000155">
    <property type="term" value="F:phosphorelay sensor kinase activity"/>
    <property type="evidence" value="ECO:0007669"/>
    <property type="project" value="InterPro"/>
</dbReference>
<dbReference type="InterPro" id="IPR004358">
    <property type="entry name" value="Sig_transdc_His_kin-like_C"/>
</dbReference>
<keyword evidence="10 13" id="KW-0472">Membrane</keyword>
<keyword evidence="5 11" id="KW-0597">Phosphoprotein</keyword>
<dbReference type="InterPro" id="IPR001789">
    <property type="entry name" value="Sig_transdc_resp-reg_receiver"/>
</dbReference>
<dbReference type="FunFam" id="1.10.287.130:FF:000063">
    <property type="entry name" value="Hybrid sensor histidine kinase/response regulator"/>
    <property type="match status" value="1"/>
</dbReference>
<dbReference type="InterPro" id="IPR036890">
    <property type="entry name" value="HATPase_C_sf"/>
</dbReference>
<dbReference type="SUPFAM" id="SSF55874">
    <property type="entry name" value="ATPase domain of HSP90 chaperone/DNA topoisomerase II/histidine kinase"/>
    <property type="match status" value="1"/>
</dbReference>
<dbReference type="CDD" id="cd00156">
    <property type="entry name" value="REC"/>
    <property type="match status" value="1"/>
</dbReference>
<dbReference type="SMART" id="SM00387">
    <property type="entry name" value="HATPase_c"/>
    <property type="match status" value="1"/>
</dbReference>
<feature type="transmembrane region" description="Helical" evidence="13">
    <location>
        <begin position="416"/>
        <end position="437"/>
    </location>
</feature>
<keyword evidence="8 16" id="KW-0418">Kinase</keyword>
<evidence type="ECO:0000256" key="11">
    <source>
        <dbReference type="PROSITE-ProRule" id="PRU00169"/>
    </source>
</evidence>